<dbReference type="EMBL" id="JAWSTH010000016">
    <property type="protein sequence ID" value="MDW5594359.1"/>
    <property type="molecule type" value="Genomic_DNA"/>
</dbReference>
<proteinExistence type="predicted"/>
<keyword evidence="4" id="KW-1185">Reference proteome</keyword>
<reference evidence="4" key="1">
    <citation type="submission" date="2023-07" db="EMBL/GenBank/DDBJ databases">
        <title>Conexibacter stalactiti sp. nov., isolated from stalactites in a lava cave and emended description of the genus Conexibacter.</title>
        <authorList>
            <person name="Lee S.D."/>
        </authorList>
    </citation>
    <scope>NUCLEOTIDE SEQUENCE [LARGE SCALE GENOMIC DNA]</scope>
    <source>
        <strain evidence="4">KCTC 39840</strain>
    </source>
</reference>
<gene>
    <name evidence="3" type="ORF">R7226_08430</name>
</gene>
<keyword evidence="1" id="KW-0812">Transmembrane</keyword>
<name>A0ABU4HNR3_9ACTN</name>
<protein>
    <submittedName>
        <fullName evidence="3">MlaD family protein</fullName>
    </submittedName>
</protein>
<dbReference type="InterPro" id="IPR003399">
    <property type="entry name" value="Mce/MlaD"/>
</dbReference>
<dbReference type="RefSeq" id="WP_318596630.1">
    <property type="nucleotide sequence ID" value="NZ_JAWSTH010000016.1"/>
</dbReference>
<keyword evidence="1" id="KW-1133">Transmembrane helix</keyword>
<keyword evidence="1" id="KW-0472">Membrane</keyword>
<sequence length="443" mass="47933">MTTAIRKHLRDFIAILALVVVAAIVGGYILANQRIYFPSWVPIVGREDFILKGEFSTAQAVTPGQGQTVDIAGVQVGEISNVELKDGRALVTMRVEPRYAHIYTNATMLLRPKTGLKDMVVELDPGSRADGGRRVPDGYTVPISQTRPDVNLDEILAVLDGDTRAYLQLLLNTAAVGLTGNGEELAQVFRRFDPLARDARAATELLTTRRRHIRRAVTNFGVLTDALSKDDKRLAEFVDSSQAVFQRFAAQSDNIEQTLAKLPSTLEQTQSALTATRQFADTAGPALQALRPFARSLGPALSATRPFLVETTPIIEEQIRPFTVAATPVVKTLRPAAQRLAAAAPDLVTTFSILNEFLNALANRDRGREGYLFYLTWLGHLANSSLASQDANGASLRSSIYVNCFNLRGVAGVKGSTEIAGAALTLVTQLSNLPSSSPAFCGR</sequence>
<evidence type="ECO:0000313" key="4">
    <source>
        <dbReference type="Proteomes" id="UP001284601"/>
    </source>
</evidence>
<evidence type="ECO:0000259" key="2">
    <source>
        <dbReference type="Pfam" id="PF02470"/>
    </source>
</evidence>
<dbReference type="Pfam" id="PF02470">
    <property type="entry name" value="MlaD"/>
    <property type="match status" value="1"/>
</dbReference>
<evidence type="ECO:0000313" key="3">
    <source>
        <dbReference type="EMBL" id="MDW5594359.1"/>
    </source>
</evidence>
<organism evidence="3 4">
    <name type="scientific">Conexibacter stalactiti</name>
    <dbReference type="NCBI Taxonomy" id="1940611"/>
    <lineage>
        <taxon>Bacteria</taxon>
        <taxon>Bacillati</taxon>
        <taxon>Actinomycetota</taxon>
        <taxon>Thermoleophilia</taxon>
        <taxon>Solirubrobacterales</taxon>
        <taxon>Conexibacteraceae</taxon>
        <taxon>Conexibacter</taxon>
    </lineage>
</organism>
<accession>A0ABU4HNR3</accession>
<dbReference type="Proteomes" id="UP001284601">
    <property type="component" value="Unassembled WGS sequence"/>
</dbReference>
<feature type="transmembrane region" description="Helical" evidence="1">
    <location>
        <begin position="12"/>
        <end position="31"/>
    </location>
</feature>
<feature type="domain" description="Mce/MlaD" evidence="2">
    <location>
        <begin position="54"/>
        <end position="126"/>
    </location>
</feature>
<evidence type="ECO:0000256" key="1">
    <source>
        <dbReference type="SAM" id="Phobius"/>
    </source>
</evidence>
<comment type="caution">
    <text evidence="3">The sequence shown here is derived from an EMBL/GenBank/DDBJ whole genome shotgun (WGS) entry which is preliminary data.</text>
</comment>
<dbReference type="PANTHER" id="PTHR33371:SF4">
    <property type="entry name" value="INTERMEMBRANE PHOSPHOLIPID TRANSPORT SYSTEM BINDING PROTEIN MLAD"/>
    <property type="match status" value="1"/>
</dbReference>
<dbReference type="PANTHER" id="PTHR33371">
    <property type="entry name" value="INTERMEMBRANE PHOSPHOLIPID TRANSPORT SYSTEM BINDING PROTEIN MLAD-RELATED"/>
    <property type="match status" value="1"/>
</dbReference>
<dbReference type="InterPro" id="IPR052336">
    <property type="entry name" value="MlaD_Phospholipid_Transporter"/>
</dbReference>